<protein>
    <submittedName>
        <fullName evidence="2">Alkylphosphonate utilization operon protein PhnA</fullName>
    </submittedName>
</protein>
<organism evidence="2">
    <name type="scientific">hydrothermal vent metagenome</name>
    <dbReference type="NCBI Taxonomy" id="652676"/>
    <lineage>
        <taxon>unclassified sequences</taxon>
        <taxon>metagenomes</taxon>
        <taxon>ecological metagenomes</taxon>
    </lineage>
</organism>
<evidence type="ECO:0000259" key="1">
    <source>
        <dbReference type="SMART" id="SM00782"/>
    </source>
</evidence>
<dbReference type="Gene3D" id="2.30.30.40">
    <property type="entry name" value="SH3 Domains"/>
    <property type="match status" value="1"/>
</dbReference>
<evidence type="ECO:0000313" key="2">
    <source>
        <dbReference type="EMBL" id="VAY86762.1"/>
    </source>
</evidence>
<dbReference type="InterPro" id="IPR013988">
    <property type="entry name" value="YjdM_C"/>
</dbReference>
<accession>A0A3B1E6X8</accession>
<dbReference type="Pfam" id="PF03831">
    <property type="entry name" value="YjdM"/>
    <property type="match status" value="1"/>
</dbReference>
<dbReference type="SUPFAM" id="SSF82057">
    <property type="entry name" value="Prokaryotic SH3-related domain"/>
    <property type="match status" value="1"/>
</dbReference>
<dbReference type="InterPro" id="IPR013991">
    <property type="entry name" value="PhnaA_N_proteobac"/>
</dbReference>
<proteinExistence type="predicted"/>
<gene>
    <name evidence="2" type="ORF">MNB_ARC-1_1018</name>
</gene>
<dbReference type="SMART" id="SM00782">
    <property type="entry name" value="PhnA_Zn_Ribbon"/>
    <property type="match status" value="1"/>
</dbReference>
<sequence>MIIDQILLNRSKNMCELCSSSKDLDTYTVIPRDEQILVCSTCKEQIEDNNKIEKTHWHCLNDSMWSEVDAVKVVSFRMLSIMENQDMLDMIYLEDDILEWAKAGLPNKIDQDVLVYKDSNGVVLSAGDTIIINKDLPVKGAGFTAKQGTAVRNISLVRNDNTHIEGRVNGVKIQLKTCFIKKS</sequence>
<dbReference type="PANTHER" id="PTHR30305:SF3">
    <property type="entry name" value="PROTEIN YJDM"/>
    <property type="match status" value="1"/>
</dbReference>
<dbReference type="AlphaFoldDB" id="A0A3B1E6X8"/>
<feature type="domain" description="PhnA protein N-terminal proteobacterial" evidence="1">
    <location>
        <begin position="6"/>
        <end position="47"/>
    </location>
</feature>
<dbReference type="EMBL" id="UOYO01000017">
    <property type="protein sequence ID" value="VAY86762.1"/>
    <property type="molecule type" value="Genomic_DNA"/>
</dbReference>
<name>A0A3B1E6X8_9ZZZZ</name>
<dbReference type="PANTHER" id="PTHR30305">
    <property type="entry name" value="PROTEIN YJDM-RELATED"/>
    <property type="match status" value="1"/>
</dbReference>
<reference evidence="2" key="1">
    <citation type="submission" date="2018-10" db="EMBL/GenBank/DDBJ databases">
        <authorList>
            <person name="Aoki K."/>
        </authorList>
    </citation>
    <scope>NUCLEOTIDE SEQUENCE</scope>
</reference>